<evidence type="ECO:0008006" key="4">
    <source>
        <dbReference type="Google" id="ProtNLM"/>
    </source>
</evidence>
<accession>A0AAJ2EPB1</accession>
<keyword evidence="1" id="KW-1133">Transmembrane helix</keyword>
<reference evidence="2" key="1">
    <citation type="submission" date="2023-08" db="EMBL/GenBank/DDBJ databases">
        <title>Functional and genomic diversity of the sorghum phyllosphere microbiome.</title>
        <authorList>
            <person name="Shade A."/>
        </authorList>
    </citation>
    <scope>NUCLEOTIDE SEQUENCE</scope>
    <source>
        <strain evidence="2">SORGH_AS_0974</strain>
    </source>
</reference>
<organism evidence="2 3">
    <name type="scientific">Agrobacterium larrymoorei</name>
    <dbReference type="NCBI Taxonomy" id="160699"/>
    <lineage>
        <taxon>Bacteria</taxon>
        <taxon>Pseudomonadati</taxon>
        <taxon>Pseudomonadota</taxon>
        <taxon>Alphaproteobacteria</taxon>
        <taxon>Hyphomicrobiales</taxon>
        <taxon>Rhizobiaceae</taxon>
        <taxon>Rhizobium/Agrobacterium group</taxon>
        <taxon>Agrobacterium</taxon>
    </lineage>
</organism>
<gene>
    <name evidence="2" type="ORF">QE369_000163</name>
</gene>
<keyword evidence="1" id="KW-0812">Transmembrane</keyword>
<sequence>MSTQLTPQMQTQLAQLRDIHLPQPIGWWPLAPGWWALIALVCVLSVVALVWSRMRRRTARFLALRELEAIKPDRQEEFLAQISSLLRRVARRRSAGADVLTGEAWSAFLMQGKYGMSSNSATLLATGPYGPPANENFEPEALRAETATWIRRNG</sequence>
<dbReference type="Proteomes" id="UP001255601">
    <property type="component" value="Unassembled WGS sequence"/>
</dbReference>
<dbReference type="Pfam" id="PF14316">
    <property type="entry name" value="DUF4381"/>
    <property type="match status" value="1"/>
</dbReference>
<protein>
    <recommendedName>
        <fullName evidence="4">DUF4381 domain-containing protein</fullName>
    </recommendedName>
</protein>
<dbReference type="AlphaFoldDB" id="A0AAJ2EPB1"/>
<name>A0AAJ2EPB1_9HYPH</name>
<evidence type="ECO:0000313" key="2">
    <source>
        <dbReference type="EMBL" id="MDR6099985.1"/>
    </source>
</evidence>
<comment type="caution">
    <text evidence="2">The sequence shown here is derived from an EMBL/GenBank/DDBJ whole genome shotgun (WGS) entry which is preliminary data.</text>
</comment>
<feature type="transmembrane region" description="Helical" evidence="1">
    <location>
        <begin position="33"/>
        <end position="51"/>
    </location>
</feature>
<keyword evidence="1" id="KW-0472">Membrane</keyword>
<proteinExistence type="predicted"/>
<evidence type="ECO:0000313" key="3">
    <source>
        <dbReference type="Proteomes" id="UP001255601"/>
    </source>
</evidence>
<dbReference type="InterPro" id="IPR025489">
    <property type="entry name" value="DUF4381"/>
</dbReference>
<evidence type="ECO:0000256" key="1">
    <source>
        <dbReference type="SAM" id="Phobius"/>
    </source>
</evidence>
<dbReference type="RefSeq" id="WP_309769127.1">
    <property type="nucleotide sequence ID" value="NZ_JAVIZC010000001.1"/>
</dbReference>
<dbReference type="EMBL" id="JAVIZC010000001">
    <property type="protein sequence ID" value="MDR6099985.1"/>
    <property type="molecule type" value="Genomic_DNA"/>
</dbReference>